<evidence type="ECO:0000313" key="1">
    <source>
        <dbReference type="EMBL" id="GFD42610.1"/>
    </source>
</evidence>
<gene>
    <name evidence="1" type="ORF">Tci_914579</name>
</gene>
<accession>A0A699W7M2</accession>
<dbReference type="AlphaFoldDB" id="A0A699W7M2"/>
<feature type="non-terminal residue" evidence="1">
    <location>
        <position position="114"/>
    </location>
</feature>
<proteinExistence type="predicted"/>
<feature type="non-terminal residue" evidence="1">
    <location>
        <position position="1"/>
    </location>
</feature>
<organism evidence="1">
    <name type="scientific">Tanacetum cinerariifolium</name>
    <name type="common">Dalmatian daisy</name>
    <name type="synonym">Chrysanthemum cinerariifolium</name>
    <dbReference type="NCBI Taxonomy" id="118510"/>
    <lineage>
        <taxon>Eukaryota</taxon>
        <taxon>Viridiplantae</taxon>
        <taxon>Streptophyta</taxon>
        <taxon>Embryophyta</taxon>
        <taxon>Tracheophyta</taxon>
        <taxon>Spermatophyta</taxon>
        <taxon>Magnoliopsida</taxon>
        <taxon>eudicotyledons</taxon>
        <taxon>Gunneridae</taxon>
        <taxon>Pentapetalae</taxon>
        <taxon>asterids</taxon>
        <taxon>campanulids</taxon>
        <taxon>Asterales</taxon>
        <taxon>Asteraceae</taxon>
        <taxon>Asteroideae</taxon>
        <taxon>Anthemideae</taxon>
        <taxon>Anthemidinae</taxon>
        <taxon>Tanacetum</taxon>
    </lineage>
</organism>
<name>A0A699W7M2_TANCI</name>
<protein>
    <submittedName>
        <fullName evidence="1">Uncharacterized protein</fullName>
    </submittedName>
</protein>
<comment type="caution">
    <text evidence="1">The sequence shown here is derived from an EMBL/GenBank/DDBJ whole genome shotgun (WGS) entry which is preliminary data.</text>
</comment>
<dbReference type="EMBL" id="BKCJ011578458">
    <property type="protein sequence ID" value="GFD42610.1"/>
    <property type="molecule type" value="Genomic_DNA"/>
</dbReference>
<sequence length="114" mass="13103">YQENEFADDFMDVLNDEESLPEVSLDDMNVEEQEEKLIDTVKAQSNKSDYVNVVTDDYKPCLASVFAHVKKERKKSDMKTNYVLRSGKERKKRLVMALESPFGQQPPTTPVSPK</sequence>
<reference evidence="1" key="1">
    <citation type="journal article" date="2019" name="Sci. Rep.">
        <title>Draft genome of Tanacetum cinerariifolium, the natural source of mosquito coil.</title>
        <authorList>
            <person name="Yamashiro T."/>
            <person name="Shiraishi A."/>
            <person name="Satake H."/>
            <person name="Nakayama K."/>
        </authorList>
    </citation>
    <scope>NUCLEOTIDE SEQUENCE</scope>
</reference>